<keyword evidence="9" id="KW-0472">Membrane</keyword>
<dbReference type="InterPro" id="IPR037682">
    <property type="entry name" value="TonB_C"/>
</dbReference>
<evidence type="ECO:0000256" key="3">
    <source>
        <dbReference type="ARBA" id="ARBA00022448"/>
    </source>
</evidence>
<dbReference type="EMBL" id="SNYC01000004">
    <property type="protein sequence ID" value="TDQ09286.1"/>
    <property type="molecule type" value="Genomic_DNA"/>
</dbReference>
<dbReference type="PANTHER" id="PTHR33446">
    <property type="entry name" value="PROTEIN TONB-RELATED"/>
    <property type="match status" value="1"/>
</dbReference>
<evidence type="ECO:0000256" key="1">
    <source>
        <dbReference type="ARBA" id="ARBA00004383"/>
    </source>
</evidence>
<dbReference type="GO" id="GO:0031992">
    <property type="term" value="F:energy transducer activity"/>
    <property type="evidence" value="ECO:0007669"/>
    <property type="project" value="TreeGrafter"/>
</dbReference>
<dbReference type="InterPro" id="IPR006260">
    <property type="entry name" value="TonB/TolA_C"/>
</dbReference>
<proteinExistence type="inferred from homology"/>
<dbReference type="OrthoDB" id="649093at2"/>
<dbReference type="AlphaFoldDB" id="A0A4R6SVC0"/>
<feature type="domain" description="TonB C-terminal" evidence="11">
    <location>
        <begin position="64"/>
        <end position="158"/>
    </location>
</feature>
<dbReference type="GO" id="GO:0098797">
    <property type="term" value="C:plasma membrane protein complex"/>
    <property type="evidence" value="ECO:0007669"/>
    <property type="project" value="TreeGrafter"/>
</dbReference>
<feature type="signal peptide" evidence="10">
    <location>
        <begin position="1"/>
        <end position="17"/>
    </location>
</feature>
<dbReference type="Gene3D" id="3.30.1150.10">
    <property type="match status" value="1"/>
</dbReference>
<dbReference type="GO" id="GO:0055085">
    <property type="term" value="P:transmembrane transport"/>
    <property type="evidence" value="ECO:0007669"/>
    <property type="project" value="InterPro"/>
</dbReference>
<keyword evidence="5" id="KW-0997">Cell inner membrane</keyword>
<protein>
    <submittedName>
        <fullName evidence="12">Protein TonB</fullName>
    </submittedName>
</protein>
<evidence type="ECO:0000259" key="11">
    <source>
        <dbReference type="PROSITE" id="PS52015"/>
    </source>
</evidence>
<sequence length="158" mass="17565">MKKLMIFGCLTAATLFACTNTDKPKEPVSSDTMTVTEKIPEPITKDTSKVYDFVALDSQPSFPGGTHGFYEYLRTNLKYPPMAIKNNTEGKVYVSFVVETDGSLSDIKIDRKLGAGTDEEAVRVLKKSPKWIPGKYKGEVVRTKFNIPISFTLTDKKA</sequence>
<dbReference type="PANTHER" id="PTHR33446:SF2">
    <property type="entry name" value="PROTEIN TONB"/>
    <property type="match status" value="1"/>
</dbReference>
<feature type="chain" id="PRO_5020515998" evidence="10">
    <location>
        <begin position="18"/>
        <end position="158"/>
    </location>
</feature>
<dbReference type="RefSeq" id="WP_133575384.1">
    <property type="nucleotide sequence ID" value="NZ_SNYC01000004.1"/>
</dbReference>
<evidence type="ECO:0000256" key="4">
    <source>
        <dbReference type="ARBA" id="ARBA00022475"/>
    </source>
</evidence>
<gene>
    <name evidence="12" type="ORF">ATK78_1440</name>
</gene>
<keyword evidence="3" id="KW-0813">Transport</keyword>
<dbReference type="PROSITE" id="PS52015">
    <property type="entry name" value="TONB_CTD"/>
    <property type="match status" value="1"/>
</dbReference>
<evidence type="ECO:0000256" key="9">
    <source>
        <dbReference type="ARBA" id="ARBA00023136"/>
    </source>
</evidence>
<keyword evidence="8" id="KW-1133">Transmembrane helix</keyword>
<name>A0A4R6SVC0_9SPHI</name>
<dbReference type="GO" id="GO:0015031">
    <property type="term" value="P:protein transport"/>
    <property type="evidence" value="ECO:0007669"/>
    <property type="project" value="UniProtKB-KW"/>
</dbReference>
<dbReference type="Proteomes" id="UP000295620">
    <property type="component" value="Unassembled WGS sequence"/>
</dbReference>
<evidence type="ECO:0000313" key="12">
    <source>
        <dbReference type="EMBL" id="TDQ09286.1"/>
    </source>
</evidence>
<keyword evidence="7" id="KW-0653">Protein transport</keyword>
<dbReference type="Pfam" id="PF03544">
    <property type="entry name" value="TonB_C"/>
    <property type="match status" value="1"/>
</dbReference>
<evidence type="ECO:0000313" key="13">
    <source>
        <dbReference type="Proteomes" id="UP000295620"/>
    </source>
</evidence>
<evidence type="ECO:0000256" key="10">
    <source>
        <dbReference type="SAM" id="SignalP"/>
    </source>
</evidence>
<dbReference type="NCBIfam" id="TIGR01352">
    <property type="entry name" value="tonB_Cterm"/>
    <property type="match status" value="1"/>
</dbReference>
<reference evidence="12 13" key="1">
    <citation type="submission" date="2019-03" db="EMBL/GenBank/DDBJ databases">
        <title>Genomic Encyclopedia of Archaeal and Bacterial Type Strains, Phase II (KMG-II): from individual species to whole genera.</title>
        <authorList>
            <person name="Goeker M."/>
        </authorList>
    </citation>
    <scope>NUCLEOTIDE SEQUENCE [LARGE SCALE GENOMIC DNA]</scope>
    <source>
        <strain evidence="12 13">DSM 19035</strain>
    </source>
</reference>
<keyword evidence="13" id="KW-1185">Reference proteome</keyword>
<evidence type="ECO:0000256" key="5">
    <source>
        <dbReference type="ARBA" id="ARBA00022519"/>
    </source>
</evidence>
<comment type="caution">
    <text evidence="12">The sequence shown here is derived from an EMBL/GenBank/DDBJ whole genome shotgun (WGS) entry which is preliminary data.</text>
</comment>
<evidence type="ECO:0000256" key="6">
    <source>
        <dbReference type="ARBA" id="ARBA00022692"/>
    </source>
</evidence>
<evidence type="ECO:0000256" key="2">
    <source>
        <dbReference type="ARBA" id="ARBA00006555"/>
    </source>
</evidence>
<keyword evidence="10" id="KW-0732">Signal</keyword>
<comment type="similarity">
    <text evidence="2">Belongs to the TonB family.</text>
</comment>
<dbReference type="InterPro" id="IPR051045">
    <property type="entry name" value="TonB-dependent_transducer"/>
</dbReference>
<comment type="subcellular location">
    <subcellularLocation>
        <location evidence="1">Cell inner membrane</location>
        <topology evidence="1">Single-pass membrane protein</topology>
        <orientation evidence="1">Periplasmic side</orientation>
    </subcellularLocation>
</comment>
<evidence type="ECO:0000256" key="8">
    <source>
        <dbReference type="ARBA" id="ARBA00022989"/>
    </source>
</evidence>
<dbReference type="SUPFAM" id="SSF74653">
    <property type="entry name" value="TolA/TonB C-terminal domain"/>
    <property type="match status" value="1"/>
</dbReference>
<organism evidence="12 13">
    <name type="scientific">Pedobacter metabolipauper</name>
    <dbReference type="NCBI Taxonomy" id="425513"/>
    <lineage>
        <taxon>Bacteria</taxon>
        <taxon>Pseudomonadati</taxon>
        <taxon>Bacteroidota</taxon>
        <taxon>Sphingobacteriia</taxon>
        <taxon>Sphingobacteriales</taxon>
        <taxon>Sphingobacteriaceae</taxon>
        <taxon>Pedobacter</taxon>
    </lineage>
</organism>
<evidence type="ECO:0000256" key="7">
    <source>
        <dbReference type="ARBA" id="ARBA00022927"/>
    </source>
</evidence>
<keyword evidence="6" id="KW-0812">Transmembrane</keyword>
<accession>A0A4R6SVC0</accession>
<keyword evidence="4" id="KW-1003">Cell membrane</keyword>
<dbReference type="PROSITE" id="PS51257">
    <property type="entry name" value="PROKAR_LIPOPROTEIN"/>
    <property type="match status" value="1"/>
</dbReference>